<dbReference type="OrthoDB" id="3690795at2"/>
<feature type="transmembrane region" description="Helical" evidence="2">
    <location>
        <begin position="21"/>
        <end position="47"/>
    </location>
</feature>
<feature type="compositionally biased region" description="Basic and acidic residues" evidence="1">
    <location>
        <begin position="203"/>
        <end position="212"/>
    </location>
</feature>
<proteinExistence type="predicted"/>
<feature type="region of interest" description="Disordered" evidence="1">
    <location>
        <begin position="200"/>
        <end position="225"/>
    </location>
</feature>
<keyword evidence="4" id="KW-1185">Reference proteome</keyword>
<dbReference type="RefSeq" id="WP_091588592.1">
    <property type="nucleotide sequence ID" value="NZ_JBHRWG010000007.1"/>
</dbReference>
<accession>A0A1C3MYB2</accession>
<dbReference type="AlphaFoldDB" id="A0A1C3MYB2"/>
<dbReference type="EMBL" id="LT598496">
    <property type="protein sequence ID" value="SBV25301.1"/>
    <property type="molecule type" value="Genomic_DNA"/>
</dbReference>
<evidence type="ECO:0000256" key="1">
    <source>
        <dbReference type="SAM" id="MobiDB-lite"/>
    </source>
</evidence>
<dbReference type="PATRIC" id="fig|307121.4.peg.791"/>
<dbReference type="Proteomes" id="UP000199393">
    <property type="component" value="Chromosome I"/>
</dbReference>
<keyword evidence="2" id="KW-0472">Membrane</keyword>
<sequence length="225" mass="23122">MSRRTGKPSYLLTPTGRPRRPGVRAVAGIAVAALVAGVVGALIGLAVGRPSETEARINELRAAEAERDARQIVELTALARRTGERLSPVVLAVTRAGEAGRAPDVAQVRQWQQTMRQLTEEFADPPSGGTATNVARGGLRSAVEQAAVAVDLAALAATGPAAASREQLALAARQADLAVATWSVAATQLDQINIDAGQGHQHVHLDGGEEHGAMTPDGAEEGSGG</sequence>
<keyword evidence="2" id="KW-0812">Transmembrane</keyword>
<evidence type="ECO:0000256" key="2">
    <source>
        <dbReference type="SAM" id="Phobius"/>
    </source>
</evidence>
<protein>
    <submittedName>
        <fullName evidence="3">Uncharacterized protein</fullName>
    </submittedName>
</protein>
<reference evidence="4" key="1">
    <citation type="submission" date="2016-06" db="EMBL/GenBank/DDBJ databases">
        <authorList>
            <person name="Varghese N."/>
        </authorList>
    </citation>
    <scope>NUCLEOTIDE SEQUENCE [LARGE SCALE GENOMIC DNA]</scope>
    <source>
        <strain evidence="4">DSM 45344</strain>
    </source>
</reference>
<gene>
    <name evidence="3" type="ORF">GA0070620_0772</name>
</gene>
<evidence type="ECO:0000313" key="4">
    <source>
        <dbReference type="Proteomes" id="UP000199393"/>
    </source>
</evidence>
<keyword evidence="2" id="KW-1133">Transmembrane helix</keyword>
<name>A0A1C3MYB2_9ACTN</name>
<evidence type="ECO:0000313" key="3">
    <source>
        <dbReference type="EMBL" id="SBV25301.1"/>
    </source>
</evidence>
<organism evidence="3 4">
    <name type="scientific">Micromonospora krabiensis</name>
    <dbReference type="NCBI Taxonomy" id="307121"/>
    <lineage>
        <taxon>Bacteria</taxon>
        <taxon>Bacillati</taxon>
        <taxon>Actinomycetota</taxon>
        <taxon>Actinomycetes</taxon>
        <taxon>Micromonosporales</taxon>
        <taxon>Micromonosporaceae</taxon>
        <taxon>Micromonospora</taxon>
    </lineage>
</organism>